<dbReference type="GO" id="GO:0003887">
    <property type="term" value="F:DNA-directed DNA polymerase activity"/>
    <property type="evidence" value="ECO:0007669"/>
    <property type="project" value="UniProtKB-KW"/>
</dbReference>
<evidence type="ECO:0000256" key="5">
    <source>
        <dbReference type="ARBA" id="ARBA00022705"/>
    </source>
</evidence>
<evidence type="ECO:0000256" key="4">
    <source>
        <dbReference type="ARBA" id="ARBA00022695"/>
    </source>
</evidence>
<evidence type="ECO:0000259" key="9">
    <source>
        <dbReference type="Pfam" id="PF03175"/>
    </source>
</evidence>
<dbReference type="InterPro" id="IPR004868">
    <property type="entry name" value="DNA-dir_DNA_pol_B_mt/vir"/>
</dbReference>
<dbReference type="SUPFAM" id="SSF56672">
    <property type="entry name" value="DNA/RNA polymerases"/>
    <property type="match status" value="1"/>
</dbReference>
<evidence type="ECO:0000256" key="2">
    <source>
        <dbReference type="ARBA" id="ARBA00012417"/>
    </source>
</evidence>
<evidence type="ECO:0000256" key="7">
    <source>
        <dbReference type="ARBA" id="ARBA00023125"/>
    </source>
</evidence>
<evidence type="ECO:0000256" key="3">
    <source>
        <dbReference type="ARBA" id="ARBA00022679"/>
    </source>
</evidence>
<keyword evidence="7" id="KW-0238">DNA-binding</keyword>
<gene>
    <name evidence="10" type="ORF">LCGC14_1532980</name>
</gene>
<dbReference type="Pfam" id="PF03175">
    <property type="entry name" value="DNA_pol_B_2"/>
    <property type="match status" value="1"/>
</dbReference>
<dbReference type="EC" id="2.7.7.7" evidence="2"/>
<dbReference type="EMBL" id="LAZR01011507">
    <property type="protein sequence ID" value="KKM61313.1"/>
    <property type="molecule type" value="Genomic_DNA"/>
</dbReference>
<keyword evidence="6" id="KW-0239">DNA-directed DNA polymerase</keyword>
<evidence type="ECO:0000256" key="6">
    <source>
        <dbReference type="ARBA" id="ARBA00022932"/>
    </source>
</evidence>
<protein>
    <recommendedName>
        <fullName evidence="2">DNA-directed DNA polymerase</fullName>
        <ecNumber evidence="2">2.7.7.7</ecNumber>
    </recommendedName>
</protein>
<evidence type="ECO:0000256" key="1">
    <source>
        <dbReference type="ARBA" id="ARBA00005755"/>
    </source>
</evidence>
<dbReference type="GO" id="GO:0006260">
    <property type="term" value="P:DNA replication"/>
    <property type="evidence" value="ECO:0007669"/>
    <property type="project" value="UniProtKB-KW"/>
</dbReference>
<dbReference type="GO" id="GO:0003677">
    <property type="term" value="F:DNA binding"/>
    <property type="evidence" value="ECO:0007669"/>
    <property type="project" value="UniProtKB-KW"/>
</dbReference>
<evidence type="ECO:0000313" key="10">
    <source>
        <dbReference type="EMBL" id="KKM61313.1"/>
    </source>
</evidence>
<feature type="domain" description="DNA-directed DNA polymerase family B mitochondria/virus" evidence="9">
    <location>
        <begin position="174"/>
        <end position="314"/>
    </location>
</feature>
<comment type="caution">
    <text evidence="10">The sequence shown here is derived from an EMBL/GenBank/DDBJ whole genome shotgun (WGS) entry which is preliminary data.</text>
</comment>
<comment type="similarity">
    <text evidence="1">Belongs to the DNA polymerase type-B family.</text>
</comment>
<evidence type="ECO:0000256" key="8">
    <source>
        <dbReference type="ARBA" id="ARBA00049244"/>
    </source>
</evidence>
<dbReference type="InterPro" id="IPR043502">
    <property type="entry name" value="DNA/RNA_pol_sf"/>
</dbReference>
<accession>A0A0F9IVH8</accession>
<organism evidence="10">
    <name type="scientific">marine sediment metagenome</name>
    <dbReference type="NCBI Taxonomy" id="412755"/>
    <lineage>
        <taxon>unclassified sequences</taxon>
        <taxon>metagenomes</taxon>
        <taxon>ecological metagenomes</taxon>
    </lineage>
</organism>
<keyword evidence="5" id="KW-0235">DNA replication</keyword>
<comment type="catalytic activity">
    <reaction evidence="8">
        <text>DNA(n) + a 2'-deoxyribonucleoside 5'-triphosphate = DNA(n+1) + diphosphate</text>
        <dbReference type="Rhea" id="RHEA:22508"/>
        <dbReference type="Rhea" id="RHEA-COMP:17339"/>
        <dbReference type="Rhea" id="RHEA-COMP:17340"/>
        <dbReference type="ChEBI" id="CHEBI:33019"/>
        <dbReference type="ChEBI" id="CHEBI:61560"/>
        <dbReference type="ChEBI" id="CHEBI:173112"/>
        <dbReference type="EC" id="2.7.7.7"/>
    </reaction>
</comment>
<dbReference type="AlphaFoldDB" id="A0A0F9IVH8"/>
<keyword evidence="3" id="KW-0808">Transferase</keyword>
<keyword evidence="4" id="KW-0548">Nucleotidyltransferase</keyword>
<dbReference type="InterPro" id="IPR012337">
    <property type="entry name" value="RNaseH-like_sf"/>
</dbReference>
<dbReference type="GO" id="GO:0000166">
    <property type="term" value="F:nucleotide binding"/>
    <property type="evidence" value="ECO:0007669"/>
    <property type="project" value="InterPro"/>
</dbReference>
<reference evidence="10" key="1">
    <citation type="journal article" date="2015" name="Nature">
        <title>Complex archaea that bridge the gap between prokaryotes and eukaryotes.</title>
        <authorList>
            <person name="Spang A."/>
            <person name="Saw J.H."/>
            <person name="Jorgensen S.L."/>
            <person name="Zaremba-Niedzwiedzka K."/>
            <person name="Martijn J."/>
            <person name="Lind A.E."/>
            <person name="van Eijk R."/>
            <person name="Schleper C."/>
            <person name="Guy L."/>
            <person name="Ettema T.J."/>
        </authorList>
    </citation>
    <scope>NUCLEOTIDE SEQUENCE</scope>
</reference>
<dbReference type="SUPFAM" id="SSF53098">
    <property type="entry name" value="Ribonuclease H-like"/>
    <property type="match status" value="1"/>
</dbReference>
<name>A0A0F9IVH8_9ZZZZ</name>
<sequence length="336" mass="39423">MSKEGCTIDNVKYHGSDYNRINKKKESIQPLGIDTEAYITGKCFMIAISDGAVFQPDEFPACMFSRKYRGKSFVSWNLKYDAGAFLQGLCAQHLKTLRAESKVESSGFIYHVIANKCLTIRRGKNSIHIYDLYSFYNMSLKRAAEVYLNDKKKEVDTIHFWPFYVFHYWDKISGYCIQDAILTDNLARILIKRFEKYGVYPKKLYSVAYISYQYFRQKCAYVIVKRYWDNDREVLRYAMESYNGGKFEVTEKGTGYFYEYDIVSAYPFEISNLLNITWARVVRSKEYRKSAVYGFIRCKIDVPFECHSPVVMKRGMLNCYPVGQFERTITKLSMNT</sequence>
<proteinExistence type="inferred from homology"/>